<keyword evidence="3" id="KW-1185">Reference proteome</keyword>
<comment type="caution">
    <text evidence="2">The sequence shown here is derived from an EMBL/GenBank/DDBJ whole genome shotgun (WGS) entry which is preliminary data.</text>
</comment>
<evidence type="ECO:0000313" key="3">
    <source>
        <dbReference type="Proteomes" id="UP001382455"/>
    </source>
</evidence>
<dbReference type="RefSeq" id="WP_269800861.1">
    <property type="nucleotide sequence ID" value="NZ_CP023399.1"/>
</dbReference>
<keyword evidence="1" id="KW-1133">Transmembrane helix</keyword>
<name>A0ABU8EW62_9GAMM</name>
<feature type="transmembrane region" description="Helical" evidence="1">
    <location>
        <begin position="31"/>
        <end position="50"/>
    </location>
</feature>
<organism evidence="2 3">
    <name type="scientific">Pseudoalteromonas spongiae</name>
    <dbReference type="NCBI Taxonomy" id="298657"/>
    <lineage>
        <taxon>Bacteria</taxon>
        <taxon>Pseudomonadati</taxon>
        <taxon>Pseudomonadota</taxon>
        <taxon>Gammaproteobacteria</taxon>
        <taxon>Alteromonadales</taxon>
        <taxon>Pseudoalteromonadaceae</taxon>
        <taxon>Pseudoalteromonas</taxon>
    </lineage>
</organism>
<dbReference type="Proteomes" id="UP001382455">
    <property type="component" value="Unassembled WGS sequence"/>
</dbReference>
<evidence type="ECO:0000313" key="2">
    <source>
        <dbReference type="EMBL" id="MEI4551220.1"/>
    </source>
</evidence>
<sequence>MALLMSFLMSFVITLFNVGFVDNLISLWLKAWGFAFVVAFPTVTLVAPVVNKLTRLFVAQD</sequence>
<proteinExistence type="predicted"/>
<keyword evidence="1" id="KW-0472">Membrane</keyword>
<dbReference type="EMBL" id="JBAWKS010000002">
    <property type="protein sequence ID" value="MEI4551220.1"/>
    <property type="molecule type" value="Genomic_DNA"/>
</dbReference>
<dbReference type="Pfam" id="PF11391">
    <property type="entry name" value="DUF2798"/>
    <property type="match status" value="1"/>
</dbReference>
<keyword evidence="1" id="KW-0812">Transmembrane</keyword>
<gene>
    <name evidence="2" type="ORF">WAE96_16220</name>
</gene>
<dbReference type="InterPro" id="IPR021529">
    <property type="entry name" value="DUF2798"/>
</dbReference>
<evidence type="ECO:0000256" key="1">
    <source>
        <dbReference type="SAM" id="Phobius"/>
    </source>
</evidence>
<accession>A0ABU8EW62</accession>
<reference evidence="2 3" key="1">
    <citation type="submission" date="2023-12" db="EMBL/GenBank/DDBJ databases">
        <title>Friends and Foes: Symbiotic and Algicidal bacterial influence on Karenia brevis blooms.</title>
        <authorList>
            <person name="Fei C."/>
            <person name="Mohamed A.R."/>
            <person name="Booker A."/>
            <person name="Arshad M."/>
            <person name="Klass S."/>
            <person name="Ahn S."/>
            <person name="Gilbert P.M."/>
            <person name="Heil C.A."/>
            <person name="Martinez J.M."/>
            <person name="Amin S.A."/>
        </authorList>
    </citation>
    <scope>NUCLEOTIDE SEQUENCE [LARGE SCALE GENOMIC DNA]</scope>
    <source>
        <strain evidence="2 3">CE15</strain>
    </source>
</reference>
<protein>
    <submittedName>
        <fullName evidence="2">DUF2798 domain-containing protein</fullName>
    </submittedName>
</protein>